<feature type="domain" description="HAMP" evidence="16">
    <location>
        <begin position="202"/>
        <end position="256"/>
    </location>
</feature>
<dbReference type="InterPro" id="IPR003660">
    <property type="entry name" value="HAMP_dom"/>
</dbReference>
<dbReference type="RefSeq" id="WP_299219377.1">
    <property type="nucleotide sequence ID" value="NZ_JBDGHN010000002.1"/>
</dbReference>
<dbReference type="Gene3D" id="3.30.565.10">
    <property type="entry name" value="Histidine kinase-like ATPase, C-terminal domain"/>
    <property type="match status" value="1"/>
</dbReference>
<comment type="catalytic activity">
    <reaction evidence="1">
        <text>ATP + protein L-histidine = ADP + protein N-phospho-L-histidine.</text>
        <dbReference type="EC" id="2.7.13.3"/>
    </reaction>
</comment>
<evidence type="ECO:0000256" key="4">
    <source>
        <dbReference type="ARBA" id="ARBA00022475"/>
    </source>
</evidence>
<comment type="caution">
    <text evidence="17">The sequence shown here is derived from an EMBL/GenBank/DDBJ whole genome shotgun (WGS) entry which is preliminary data.</text>
</comment>
<dbReference type="SUPFAM" id="SSF55874">
    <property type="entry name" value="ATPase domain of HSP90 chaperone/DNA topoisomerase II/histidine kinase"/>
    <property type="match status" value="1"/>
</dbReference>
<dbReference type="GO" id="GO:0005524">
    <property type="term" value="F:ATP binding"/>
    <property type="evidence" value="ECO:0007669"/>
    <property type="project" value="UniProtKB-KW"/>
</dbReference>
<evidence type="ECO:0000256" key="8">
    <source>
        <dbReference type="ARBA" id="ARBA00022741"/>
    </source>
</evidence>
<dbReference type="InterPro" id="IPR003594">
    <property type="entry name" value="HATPase_dom"/>
</dbReference>
<gene>
    <name evidence="17" type="ORF">AAIR29_07345</name>
</gene>
<dbReference type="InterPro" id="IPR003661">
    <property type="entry name" value="HisK_dim/P_dom"/>
</dbReference>
<dbReference type="CDD" id="cd00082">
    <property type="entry name" value="HisKA"/>
    <property type="match status" value="1"/>
</dbReference>
<evidence type="ECO:0000256" key="5">
    <source>
        <dbReference type="ARBA" id="ARBA00022553"/>
    </source>
</evidence>
<dbReference type="InterPro" id="IPR005467">
    <property type="entry name" value="His_kinase_dom"/>
</dbReference>
<evidence type="ECO:0000256" key="2">
    <source>
        <dbReference type="ARBA" id="ARBA00004651"/>
    </source>
</evidence>
<evidence type="ECO:0000256" key="10">
    <source>
        <dbReference type="ARBA" id="ARBA00022840"/>
    </source>
</evidence>
<dbReference type="InterPro" id="IPR036097">
    <property type="entry name" value="HisK_dim/P_sf"/>
</dbReference>
<evidence type="ECO:0000256" key="3">
    <source>
        <dbReference type="ARBA" id="ARBA00012438"/>
    </source>
</evidence>
<organism evidence="17 18">
    <name type="scientific">Psychrobacter saeujeotis</name>
    <dbReference type="NCBI Taxonomy" id="3143436"/>
    <lineage>
        <taxon>Bacteria</taxon>
        <taxon>Pseudomonadati</taxon>
        <taxon>Pseudomonadota</taxon>
        <taxon>Gammaproteobacteria</taxon>
        <taxon>Moraxellales</taxon>
        <taxon>Moraxellaceae</taxon>
        <taxon>Psychrobacter</taxon>
    </lineage>
</organism>
<evidence type="ECO:0000256" key="12">
    <source>
        <dbReference type="ARBA" id="ARBA00023012"/>
    </source>
</evidence>
<name>A0ABU9X7R8_9GAMM</name>
<evidence type="ECO:0000256" key="7">
    <source>
        <dbReference type="ARBA" id="ARBA00022692"/>
    </source>
</evidence>
<keyword evidence="8" id="KW-0547">Nucleotide-binding</keyword>
<dbReference type="PROSITE" id="PS50109">
    <property type="entry name" value="HIS_KIN"/>
    <property type="match status" value="1"/>
</dbReference>
<reference evidence="17 18" key="1">
    <citation type="submission" date="2024-05" db="EMBL/GenBank/DDBJ databases">
        <authorList>
            <person name="Kim H.-Y."/>
            <person name="Kim E."/>
            <person name="Cai Y."/>
            <person name="Yang S.-M."/>
            <person name="Lee W."/>
        </authorList>
    </citation>
    <scope>NUCLEOTIDE SEQUENCE [LARGE SCALE GENOMIC DNA]</scope>
    <source>
        <strain evidence="17 18">FBL11</strain>
    </source>
</reference>
<evidence type="ECO:0000259" key="15">
    <source>
        <dbReference type="PROSITE" id="PS50109"/>
    </source>
</evidence>
<evidence type="ECO:0000256" key="6">
    <source>
        <dbReference type="ARBA" id="ARBA00022679"/>
    </source>
</evidence>
<dbReference type="Pfam" id="PF00512">
    <property type="entry name" value="HisKA"/>
    <property type="match status" value="1"/>
</dbReference>
<dbReference type="PANTHER" id="PTHR45528:SF1">
    <property type="entry name" value="SENSOR HISTIDINE KINASE CPXA"/>
    <property type="match status" value="1"/>
</dbReference>
<dbReference type="Proteomes" id="UP001461960">
    <property type="component" value="Unassembled WGS sequence"/>
</dbReference>
<proteinExistence type="predicted"/>
<dbReference type="InterPro" id="IPR036890">
    <property type="entry name" value="HATPase_C_sf"/>
</dbReference>
<evidence type="ECO:0000256" key="1">
    <source>
        <dbReference type="ARBA" id="ARBA00000085"/>
    </source>
</evidence>
<protein>
    <recommendedName>
        <fullName evidence="3">histidine kinase</fullName>
        <ecNumber evidence="3">2.7.13.3</ecNumber>
    </recommendedName>
</protein>
<keyword evidence="12" id="KW-0902">Two-component regulatory system</keyword>
<evidence type="ECO:0000313" key="17">
    <source>
        <dbReference type="EMBL" id="MEN2751446.1"/>
    </source>
</evidence>
<keyword evidence="11 14" id="KW-1133">Transmembrane helix</keyword>
<evidence type="ECO:0000313" key="18">
    <source>
        <dbReference type="Proteomes" id="UP001461960"/>
    </source>
</evidence>
<comment type="subcellular location">
    <subcellularLocation>
        <location evidence="2">Cell membrane</location>
        <topology evidence="2">Multi-pass membrane protein</topology>
    </subcellularLocation>
</comment>
<feature type="domain" description="Histidine kinase" evidence="15">
    <location>
        <begin position="264"/>
        <end position="510"/>
    </location>
</feature>
<feature type="transmembrane region" description="Helical" evidence="14">
    <location>
        <begin position="21"/>
        <end position="43"/>
    </location>
</feature>
<evidence type="ECO:0000256" key="14">
    <source>
        <dbReference type="SAM" id="Phobius"/>
    </source>
</evidence>
<accession>A0ABU9X7R8</accession>
<dbReference type="InterPro" id="IPR050398">
    <property type="entry name" value="HssS/ArlS-like"/>
</dbReference>
<keyword evidence="10 17" id="KW-0067">ATP-binding</keyword>
<keyword evidence="5" id="KW-0597">Phosphoprotein</keyword>
<keyword evidence="4" id="KW-1003">Cell membrane</keyword>
<dbReference type="PANTHER" id="PTHR45528">
    <property type="entry name" value="SENSOR HISTIDINE KINASE CPXA"/>
    <property type="match status" value="1"/>
</dbReference>
<dbReference type="PRINTS" id="PR00344">
    <property type="entry name" value="BCTRLSENSOR"/>
</dbReference>
<dbReference type="SMART" id="SM00388">
    <property type="entry name" value="HisKA"/>
    <property type="match status" value="1"/>
</dbReference>
<dbReference type="Gene3D" id="6.10.340.10">
    <property type="match status" value="1"/>
</dbReference>
<keyword evidence="18" id="KW-1185">Reference proteome</keyword>
<keyword evidence="9" id="KW-0418">Kinase</keyword>
<evidence type="ECO:0000256" key="9">
    <source>
        <dbReference type="ARBA" id="ARBA00022777"/>
    </source>
</evidence>
<dbReference type="Pfam" id="PF00672">
    <property type="entry name" value="HAMP"/>
    <property type="match status" value="1"/>
</dbReference>
<keyword evidence="7 14" id="KW-0812">Transmembrane</keyword>
<evidence type="ECO:0000256" key="13">
    <source>
        <dbReference type="ARBA" id="ARBA00023136"/>
    </source>
</evidence>
<dbReference type="InterPro" id="IPR004358">
    <property type="entry name" value="Sig_transdc_His_kin-like_C"/>
</dbReference>
<evidence type="ECO:0000259" key="16">
    <source>
        <dbReference type="PROSITE" id="PS50885"/>
    </source>
</evidence>
<dbReference type="EC" id="2.7.13.3" evidence="3"/>
<dbReference type="SUPFAM" id="SSF47384">
    <property type="entry name" value="Homodimeric domain of signal transducing histidine kinase"/>
    <property type="match status" value="1"/>
</dbReference>
<dbReference type="Gene3D" id="1.10.287.130">
    <property type="match status" value="1"/>
</dbReference>
<dbReference type="SMART" id="SM00387">
    <property type="entry name" value="HATPase_c"/>
    <property type="match status" value="1"/>
</dbReference>
<keyword evidence="6" id="KW-0808">Transferase</keyword>
<sequence>MINNLEQQSDKKRKVIPSLPLFWRLFLSLLLLLLLTSVISIAIERWINAQALESRMAMQVAHLVTVRQEVIQTLKAGDYDALRQVYRRERGLHNQIIIVDEQGMPLYSRFIPSIGGNSQPPEALNNPALPPNQMIQEVVPNTEDYPELQDIAVTTPDGYTYTVQLQPRLPLPDLIALQRTHFPVRFGIILLFSLLACYWFSRALSTRIRRVQSKVHRMSAGDYMSGDDLSQLGDDELGALAKDVSHLSDRLADSELSRKQMLSDISHELRSPLARLEVATELTRDYAPNATHYLDRIQKESTRMNELIGQIIHIQSLQMQRYVTRPEDYESIDIAMLLDEIGQDVSFEFYDKHIEWRCLNNSDEASSDKLSYTIIGNREQLHSAFENVIRNAFIYSNSHSIVASKIEKITLTNQTSALKISIIDQGAGIDDDSLERIFQPFVRLDASRQRPISSAVNITANKTSKQEGGYGLGLAIAQAIIAAHQGQISASNRNDGVTGLMVEVVLPIQV</sequence>
<dbReference type="PROSITE" id="PS50885">
    <property type="entry name" value="HAMP"/>
    <property type="match status" value="1"/>
</dbReference>
<evidence type="ECO:0000256" key="11">
    <source>
        <dbReference type="ARBA" id="ARBA00022989"/>
    </source>
</evidence>
<dbReference type="EMBL" id="JBDGHN010000002">
    <property type="protein sequence ID" value="MEN2751446.1"/>
    <property type="molecule type" value="Genomic_DNA"/>
</dbReference>
<keyword evidence="13 14" id="KW-0472">Membrane</keyword>
<dbReference type="Pfam" id="PF02518">
    <property type="entry name" value="HATPase_c"/>
    <property type="match status" value="1"/>
</dbReference>